<comment type="similarity">
    <text evidence="1">Belongs to the GerABKA family.</text>
</comment>
<feature type="transmembrane region" description="Helical" evidence="4">
    <location>
        <begin position="295"/>
        <end position="314"/>
    </location>
</feature>
<sequence length="497" mass="55082">MTTLSHSEMNTSLAENLTRIRTTLGNPNDLIIREFTIRPGIRCSLVCIAGMIDKDLLHRDVLQRVMAFDFSESEPQADRGSVLQLLYSDALSFQDVRMVTAFDPLIEAVLSGKSVLLIDGSARALEFGSQGGPSRGIEEPQTESTVRGPRDGFTENILTNKTLIRYRIKDPKLRFDSFDIGERSKRQMCVIYIEGLTNPDLVVEAKRRLQTIEVDDPEGSGSIEQWIADEFLTPFPLSLETERPDKITRALMQGQAALLVDGTPFGIIFPVTLKHFIHSPEDFYQNWMVATLLRILRVVAIFATMFLPALYIALVEYHQGMIPSKLAFSIAGSREGVPFPAVIEALLMEGTLELLREAGIRLPKPIGQTIGIVGGLVIGEAAVSAGIVSPVMVIVVAITAVSSFALPSYTFSISIRIIRFFVMLAAGIFGLYGIILAYIAISIHIVNLQSFGVPYASPWVPLILEDWKDLILRAPVTFLRKRPKLLHAGDQVRMRKK</sequence>
<dbReference type="InterPro" id="IPR004995">
    <property type="entry name" value="Spore_Ger"/>
</dbReference>
<accession>A0A917CWT0</accession>
<dbReference type="PANTHER" id="PTHR22550">
    <property type="entry name" value="SPORE GERMINATION PROTEIN"/>
    <property type="match status" value="1"/>
</dbReference>
<evidence type="ECO:0000313" key="6">
    <source>
        <dbReference type="Proteomes" id="UP000644756"/>
    </source>
</evidence>
<dbReference type="GO" id="GO:0016020">
    <property type="term" value="C:membrane"/>
    <property type="evidence" value="ECO:0007669"/>
    <property type="project" value="InterPro"/>
</dbReference>
<dbReference type="InterPro" id="IPR050768">
    <property type="entry name" value="UPF0353/GerABKA_families"/>
</dbReference>
<dbReference type="EMBL" id="BMGR01000004">
    <property type="protein sequence ID" value="GGF99519.1"/>
    <property type="molecule type" value="Genomic_DNA"/>
</dbReference>
<dbReference type="Pfam" id="PF03323">
    <property type="entry name" value="GerA"/>
    <property type="match status" value="1"/>
</dbReference>
<keyword evidence="4" id="KW-0812">Transmembrane</keyword>
<feature type="transmembrane region" description="Helical" evidence="4">
    <location>
        <begin position="418"/>
        <end position="441"/>
    </location>
</feature>
<organism evidence="5 6">
    <name type="scientific">Paenibacillus abyssi</name>
    <dbReference type="NCBI Taxonomy" id="1340531"/>
    <lineage>
        <taxon>Bacteria</taxon>
        <taxon>Bacillati</taxon>
        <taxon>Bacillota</taxon>
        <taxon>Bacilli</taxon>
        <taxon>Bacillales</taxon>
        <taxon>Paenibacillaceae</taxon>
        <taxon>Paenibacillus</taxon>
    </lineage>
</organism>
<evidence type="ECO:0000313" key="5">
    <source>
        <dbReference type="EMBL" id="GGF99519.1"/>
    </source>
</evidence>
<feature type="region of interest" description="Disordered" evidence="3">
    <location>
        <begin position="129"/>
        <end position="151"/>
    </location>
</feature>
<dbReference type="RefSeq" id="WP_188530530.1">
    <property type="nucleotide sequence ID" value="NZ_BMGR01000004.1"/>
</dbReference>
<evidence type="ECO:0000256" key="1">
    <source>
        <dbReference type="ARBA" id="ARBA00005278"/>
    </source>
</evidence>
<dbReference type="GO" id="GO:0009847">
    <property type="term" value="P:spore germination"/>
    <property type="evidence" value="ECO:0007669"/>
    <property type="project" value="InterPro"/>
</dbReference>
<comment type="caution">
    <text evidence="5">The sequence shown here is derived from an EMBL/GenBank/DDBJ whole genome shotgun (WGS) entry which is preliminary data.</text>
</comment>
<dbReference type="AlphaFoldDB" id="A0A917CWT0"/>
<feature type="transmembrane region" description="Helical" evidence="4">
    <location>
        <begin position="381"/>
        <end position="406"/>
    </location>
</feature>
<proteinExistence type="inferred from homology"/>
<name>A0A917CWT0_9BACL</name>
<gene>
    <name evidence="5" type="primary">gerLA</name>
    <name evidence="5" type="ORF">GCM10010916_16000</name>
</gene>
<evidence type="ECO:0000256" key="4">
    <source>
        <dbReference type="SAM" id="Phobius"/>
    </source>
</evidence>
<dbReference type="Proteomes" id="UP000644756">
    <property type="component" value="Unassembled WGS sequence"/>
</dbReference>
<reference evidence="5" key="2">
    <citation type="submission" date="2020-09" db="EMBL/GenBank/DDBJ databases">
        <authorList>
            <person name="Sun Q."/>
            <person name="Zhou Y."/>
        </authorList>
    </citation>
    <scope>NUCLEOTIDE SEQUENCE</scope>
    <source>
        <strain evidence="5">CGMCC 1.12987</strain>
    </source>
</reference>
<reference evidence="5" key="1">
    <citation type="journal article" date="2014" name="Int. J. Syst. Evol. Microbiol.">
        <title>Complete genome sequence of Corynebacterium casei LMG S-19264T (=DSM 44701T), isolated from a smear-ripened cheese.</title>
        <authorList>
            <consortium name="US DOE Joint Genome Institute (JGI-PGF)"/>
            <person name="Walter F."/>
            <person name="Albersmeier A."/>
            <person name="Kalinowski J."/>
            <person name="Ruckert C."/>
        </authorList>
    </citation>
    <scope>NUCLEOTIDE SEQUENCE</scope>
    <source>
        <strain evidence="5">CGMCC 1.12987</strain>
    </source>
</reference>
<evidence type="ECO:0000256" key="2">
    <source>
        <dbReference type="ARBA" id="ARBA00023136"/>
    </source>
</evidence>
<keyword evidence="2 4" id="KW-0472">Membrane</keyword>
<evidence type="ECO:0000256" key="3">
    <source>
        <dbReference type="SAM" id="MobiDB-lite"/>
    </source>
</evidence>
<dbReference type="PANTHER" id="PTHR22550:SF5">
    <property type="entry name" value="LEUCINE ZIPPER PROTEIN 4"/>
    <property type="match status" value="1"/>
</dbReference>
<dbReference type="PIRSF" id="PIRSF005690">
    <property type="entry name" value="GerBA"/>
    <property type="match status" value="1"/>
</dbReference>
<keyword evidence="6" id="KW-1185">Reference proteome</keyword>
<keyword evidence="4" id="KW-1133">Transmembrane helix</keyword>
<protein>
    <submittedName>
        <fullName evidence="5">Spore germination protein</fullName>
    </submittedName>
</protein>